<dbReference type="AlphaFoldDB" id="A0A7G9STM1"/>
<evidence type="ECO:0000259" key="5">
    <source>
        <dbReference type="PROSITE" id="PS50883"/>
    </source>
</evidence>
<evidence type="ECO:0000313" key="8">
    <source>
        <dbReference type="EMBL" id="QNN71196.1"/>
    </source>
</evidence>
<dbReference type="Gene3D" id="3.30.70.270">
    <property type="match status" value="1"/>
</dbReference>
<dbReference type="Pfam" id="PF00990">
    <property type="entry name" value="GGDEF"/>
    <property type="match status" value="1"/>
</dbReference>
<dbReference type="PROSITE" id="PS50885">
    <property type="entry name" value="HAMP"/>
    <property type="match status" value="1"/>
</dbReference>
<dbReference type="EMBL" id="CP060719">
    <property type="protein sequence ID" value="QNN71196.1"/>
    <property type="molecule type" value="Genomic_DNA"/>
</dbReference>
<dbReference type="GO" id="GO:0007165">
    <property type="term" value="P:signal transduction"/>
    <property type="evidence" value="ECO:0007669"/>
    <property type="project" value="InterPro"/>
</dbReference>
<dbReference type="KEGG" id="tcn:H9L16_06455"/>
<dbReference type="Pfam" id="PF00672">
    <property type="entry name" value="HAMP"/>
    <property type="match status" value="1"/>
</dbReference>
<protein>
    <recommendedName>
        <fullName evidence="2">cyclic-guanylate-specific phosphodiesterase</fullName>
        <ecNumber evidence="2">3.1.4.52</ecNumber>
    </recommendedName>
</protein>
<gene>
    <name evidence="8" type="ORF">H9L16_06455</name>
</gene>
<evidence type="ECO:0000259" key="6">
    <source>
        <dbReference type="PROSITE" id="PS50885"/>
    </source>
</evidence>
<dbReference type="GO" id="GO:0071732">
    <property type="term" value="P:cellular response to nitric oxide"/>
    <property type="evidence" value="ECO:0007669"/>
    <property type="project" value="UniProtKB-ARBA"/>
</dbReference>
<dbReference type="CDD" id="cd06225">
    <property type="entry name" value="HAMP"/>
    <property type="match status" value="1"/>
</dbReference>
<evidence type="ECO:0000256" key="4">
    <source>
        <dbReference type="ARBA" id="ARBA00051114"/>
    </source>
</evidence>
<dbReference type="FunFam" id="3.20.20.450:FF:000001">
    <property type="entry name" value="Cyclic di-GMP phosphodiesterase yahA"/>
    <property type="match status" value="1"/>
</dbReference>
<evidence type="ECO:0000256" key="2">
    <source>
        <dbReference type="ARBA" id="ARBA00012282"/>
    </source>
</evidence>
<evidence type="ECO:0000256" key="3">
    <source>
        <dbReference type="ARBA" id="ARBA00022636"/>
    </source>
</evidence>
<dbReference type="EC" id="3.1.4.52" evidence="2"/>
<dbReference type="PROSITE" id="PS50883">
    <property type="entry name" value="EAL"/>
    <property type="match status" value="1"/>
</dbReference>
<accession>A0A7G9STM1</accession>
<dbReference type="SMART" id="SM00267">
    <property type="entry name" value="GGDEF"/>
    <property type="match status" value="1"/>
</dbReference>
<name>A0A7G9STM1_9GAMM</name>
<dbReference type="PROSITE" id="PS50887">
    <property type="entry name" value="GGDEF"/>
    <property type="match status" value="1"/>
</dbReference>
<dbReference type="SUPFAM" id="SSF55073">
    <property type="entry name" value="Nucleotide cyclase"/>
    <property type="match status" value="1"/>
</dbReference>
<dbReference type="RefSeq" id="WP_187553711.1">
    <property type="nucleotide sequence ID" value="NZ_CP060719.1"/>
</dbReference>
<dbReference type="InterPro" id="IPR000160">
    <property type="entry name" value="GGDEF_dom"/>
</dbReference>
<dbReference type="SMART" id="SM00052">
    <property type="entry name" value="EAL"/>
    <property type="match status" value="1"/>
</dbReference>
<proteinExistence type="predicted"/>
<dbReference type="InterPro" id="IPR001633">
    <property type="entry name" value="EAL_dom"/>
</dbReference>
<dbReference type="PANTHER" id="PTHR44757:SF2">
    <property type="entry name" value="BIOFILM ARCHITECTURE MAINTENANCE PROTEIN MBAA"/>
    <property type="match status" value="1"/>
</dbReference>
<reference evidence="8 9" key="1">
    <citation type="submission" date="2020-08" db="EMBL/GenBank/DDBJ databases">
        <title>Genome sequence of Thermomonas carbonis KCTC 42013T.</title>
        <authorList>
            <person name="Hyun D.-W."/>
            <person name="Bae J.-W."/>
        </authorList>
    </citation>
    <scope>NUCLEOTIDE SEQUENCE [LARGE SCALE GENOMIC DNA]</scope>
    <source>
        <strain evidence="8 9">KCTC 42013</strain>
    </source>
</reference>
<dbReference type="NCBIfam" id="TIGR00254">
    <property type="entry name" value="GGDEF"/>
    <property type="match status" value="1"/>
</dbReference>
<dbReference type="FunFam" id="3.30.70.270:FF:000001">
    <property type="entry name" value="Diguanylate cyclase domain protein"/>
    <property type="match status" value="1"/>
</dbReference>
<dbReference type="InterPro" id="IPR043128">
    <property type="entry name" value="Rev_trsase/Diguanyl_cyclase"/>
</dbReference>
<dbReference type="SUPFAM" id="SSF141868">
    <property type="entry name" value="EAL domain-like"/>
    <property type="match status" value="1"/>
</dbReference>
<dbReference type="InterPro" id="IPR035919">
    <property type="entry name" value="EAL_sf"/>
</dbReference>
<dbReference type="CDD" id="cd01949">
    <property type="entry name" value="GGDEF"/>
    <property type="match status" value="1"/>
</dbReference>
<evidence type="ECO:0000313" key="9">
    <source>
        <dbReference type="Proteomes" id="UP000515804"/>
    </source>
</evidence>
<feature type="domain" description="GGDEF" evidence="7">
    <location>
        <begin position="119"/>
        <end position="252"/>
    </location>
</feature>
<dbReference type="PANTHER" id="PTHR44757">
    <property type="entry name" value="DIGUANYLATE CYCLASE DGCP"/>
    <property type="match status" value="1"/>
</dbReference>
<dbReference type="InterPro" id="IPR029787">
    <property type="entry name" value="Nucleotide_cyclase"/>
</dbReference>
<feature type="domain" description="HAMP" evidence="6">
    <location>
        <begin position="31"/>
        <end position="83"/>
    </location>
</feature>
<comment type="catalytic activity">
    <reaction evidence="4">
        <text>3',3'-c-di-GMP + H2O = 5'-phosphoguanylyl(3'-&gt;5')guanosine + H(+)</text>
        <dbReference type="Rhea" id="RHEA:24902"/>
        <dbReference type="ChEBI" id="CHEBI:15377"/>
        <dbReference type="ChEBI" id="CHEBI:15378"/>
        <dbReference type="ChEBI" id="CHEBI:58754"/>
        <dbReference type="ChEBI" id="CHEBI:58805"/>
        <dbReference type="EC" id="3.1.4.52"/>
    </reaction>
    <physiologicalReaction direction="left-to-right" evidence="4">
        <dbReference type="Rhea" id="RHEA:24903"/>
    </physiologicalReaction>
</comment>
<keyword evidence="9" id="KW-1185">Reference proteome</keyword>
<dbReference type="SMART" id="SM00304">
    <property type="entry name" value="HAMP"/>
    <property type="match status" value="1"/>
</dbReference>
<dbReference type="SUPFAM" id="SSF158472">
    <property type="entry name" value="HAMP domain-like"/>
    <property type="match status" value="1"/>
</dbReference>
<dbReference type="GO" id="GO:0016020">
    <property type="term" value="C:membrane"/>
    <property type="evidence" value="ECO:0007669"/>
    <property type="project" value="InterPro"/>
</dbReference>
<dbReference type="Gene3D" id="3.20.20.450">
    <property type="entry name" value="EAL domain"/>
    <property type="match status" value="1"/>
</dbReference>
<sequence>MQPYQQLKRQIMLLATLAALLALVVSVVVGRSVTRPVARLADAARRIEAGDYAENLAVAGDDELSDLANAFNRMQGGIAEREQRIRHQAQHDTLTGLPNRVHALSLLEAALEHARSSDTRCAVLLLDLDRFKEINDTLGHAFGDSVLEEVGRRLRNAIDSDDRLARLGGDEFLVLIGDTDQASAQERAWSIIRALEAPLDLSERQAQVSIGASIGLTLYPLHATSADALLRRADIAMYEAKQAQRRVAVYQTGHDETHLRRIGLISDLRRARERDELRVFYQPKVDLRSGRVAHAEALLRWQHPALGTISPDEFIPLAEHCGLIHEITAFVLAAGLQQASAWREDGLEIGLAVNLSPMDLLDARLPDRVAGLLQAHRFPAQELILEITESTVMRDVQSALITMRALRALGVRLSIDDFGTGHSSLAQLRSLPVDEIKIDKSFVMRLDTNPEDTVIVRSAIEIGHNMGLVVIAEGVEQSGSLEILQRLHCDMVQGYFFSKPVPAEDFRRWHDDFQANASTRSEQIA</sequence>
<keyword evidence="3" id="KW-0973">c-di-GMP</keyword>
<evidence type="ECO:0000256" key="1">
    <source>
        <dbReference type="ARBA" id="ARBA00001946"/>
    </source>
</evidence>
<dbReference type="Pfam" id="PF00563">
    <property type="entry name" value="EAL"/>
    <property type="match status" value="1"/>
</dbReference>
<feature type="domain" description="EAL" evidence="5">
    <location>
        <begin position="261"/>
        <end position="514"/>
    </location>
</feature>
<dbReference type="GO" id="GO:0071111">
    <property type="term" value="F:cyclic-guanylate-specific phosphodiesterase activity"/>
    <property type="evidence" value="ECO:0007669"/>
    <property type="project" value="UniProtKB-EC"/>
</dbReference>
<comment type="cofactor">
    <cofactor evidence="1">
        <name>Mg(2+)</name>
        <dbReference type="ChEBI" id="CHEBI:18420"/>
    </cofactor>
</comment>
<dbReference type="InterPro" id="IPR052155">
    <property type="entry name" value="Biofilm_reg_signaling"/>
</dbReference>
<evidence type="ECO:0000259" key="7">
    <source>
        <dbReference type="PROSITE" id="PS50887"/>
    </source>
</evidence>
<dbReference type="CDD" id="cd01948">
    <property type="entry name" value="EAL"/>
    <property type="match status" value="1"/>
</dbReference>
<dbReference type="Proteomes" id="UP000515804">
    <property type="component" value="Chromosome"/>
</dbReference>
<dbReference type="Gene3D" id="6.10.340.10">
    <property type="match status" value="1"/>
</dbReference>
<organism evidence="8 9">
    <name type="scientific">Thermomonas carbonis</name>
    <dbReference type="NCBI Taxonomy" id="1463158"/>
    <lineage>
        <taxon>Bacteria</taxon>
        <taxon>Pseudomonadati</taxon>
        <taxon>Pseudomonadota</taxon>
        <taxon>Gammaproteobacteria</taxon>
        <taxon>Lysobacterales</taxon>
        <taxon>Lysobacteraceae</taxon>
        <taxon>Thermomonas</taxon>
    </lineage>
</organism>
<dbReference type="InterPro" id="IPR003660">
    <property type="entry name" value="HAMP_dom"/>
</dbReference>